<reference evidence="2" key="3">
    <citation type="submission" date="2016-07" db="EMBL/GenBank/DDBJ databases">
        <title>Evolution of pathogenesis and genome organization in the Tremellales.</title>
        <authorList>
            <person name="Cuomo C."/>
            <person name="Litvintseva A."/>
            <person name="Heitman J."/>
            <person name="Chen Y."/>
            <person name="Sun S."/>
            <person name="Springer D."/>
            <person name="Dromer F."/>
            <person name="Young S."/>
            <person name="Zeng Q."/>
            <person name="Chapman S."/>
            <person name="Gujja S."/>
            <person name="Saif S."/>
            <person name="Birren B."/>
        </authorList>
    </citation>
    <scope>NUCLEOTIDE SEQUENCE</scope>
    <source>
        <strain evidence="2">CBS 10737</strain>
    </source>
</reference>
<evidence type="ECO:0000313" key="3">
    <source>
        <dbReference type="EMBL" id="WWC69697.1"/>
    </source>
</evidence>
<feature type="compositionally biased region" description="Polar residues" evidence="1">
    <location>
        <begin position="1"/>
        <end position="14"/>
    </location>
</feature>
<dbReference type="RefSeq" id="XP_019013292.1">
    <property type="nucleotide sequence ID" value="XM_019153131.1"/>
</dbReference>
<evidence type="ECO:0000313" key="2">
    <source>
        <dbReference type="EMBL" id="OCF52073.1"/>
    </source>
</evidence>
<gene>
    <name evidence="2" type="ORF">I206_01358</name>
    <name evidence="3" type="ORF">I206_103640</name>
</gene>
<proteinExistence type="predicted"/>
<reference evidence="3" key="2">
    <citation type="submission" date="2013-07" db="EMBL/GenBank/DDBJ databases">
        <authorList>
            <consortium name="The Broad Institute Genome Sequencing Platform"/>
            <person name="Cuomo C."/>
            <person name="Litvintseva A."/>
            <person name="Chen Y."/>
            <person name="Heitman J."/>
            <person name="Sun S."/>
            <person name="Springer D."/>
            <person name="Dromer F."/>
            <person name="Young S.K."/>
            <person name="Zeng Q."/>
            <person name="Gargeya S."/>
            <person name="Fitzgerald M."/>
            <person name="Abouelleil A."/>
            <person name="Alvarado L."/>
            <person name="Berlin A.M."/>
            <person name="Chapman S.B."/>
            <person name="Dewar J."/>
            <person name="Goldberg J."/>
            <person name="Griggs A."/>
            <person name="Gujja S."/>
            <person name="Hansen M."/>
            <person name="Howarth C."/>
            <person name="Imamovic A."/>
            <person name="Larimer J."/>
            <person name="McCowan C."/>
            <person name="Murphy C."/>
            <person name="Pearson M."/>
            <person name="Priest M."/>
            <person name="Roberts A."/>
            <person name="Saif S."/>
            <person name="Shea T."/>
            <person name="Sykes S."/>
            <person name="Wortman J."/>
            <person name="Nusbaum C."/>
            <person name="Birren B."/>
        </authorList>
    </citation>
    <scope>NUCLEOTIDE SEQUENCE</scope>
    <source>
        <strain evidence="3">CBS 10737</strain>
    </source>
</reference>
<dbReference type="GeneID" id="30169727"/>
<dbReference type="Proteomes" id="UP000094020">
    <property type="component" value="Chromosome 4"/>
</dbReference>
<organism evidence="2">
    <name type="scientific">Kwoniella pini CBS 10737</name>
    <dbReference type="NCBI Taxonomy" id="1296096"/>
    <lineage>
        <taxon>Eukaryota</taxon>
        <taxon>Fungi</taxon>
        <taxon>Dikarya</taxon>
        <taxon>Basidiomycota</taxon>
        <taxon>Agaricomycotina</taxon>
        <taxon>Tremellomycetes</taxon>
        <taxon>Tremellales</taxon>
        <taxon>Cryptococcaceae</taxon>
        <taxon>Kwoniella</taxon>
    </lineage>
</organism>
<accession>A0A1B9I9A9</accession>
<sequence length="105" mass="11905">MSAPTSTVSSQDNKSMLDRTIESSDEDAKDNTDNSPSKTYTITFNGKPLKIPVGVPERVWLQSLAIKQGRDRPSFFERSTPGEWCTTDWYREHFRPIPGQISSPR</sequence>
<feature type="region of interest" description="Disordered" evidence="1">
    <location>
        <begin position="1"/>
        <end position="41"/>
    </location>
</feature>
<dbReference type="EMBL" id="KI894008">
    <property type="protein sequence ID" value="OCF52073.1"/>
    <property type="molecule type" value="Genomic_DNA"/>
</dbReference>
<keyword evidence="4" id="KW-1185">Reference proteome</keyword>
<dbReference type="KEGG" id="kpin:30169727"/>
<dbReference type="EMBL" id="CP144522">
    <property type="protein sequence ID" value="WWC69697.1"/>
    <property type="molecule type" value="Genomic_DNA"/>
</dbReference>
<evidence type="ECO:0000256" key="1">
    <source>
        <dbReference type="SAM" id="MobiDB-lite"/>
    </source>
</evidence>
<protein>
    <submittedName>
        <fullName evidence="2">Uncharacterized protein</fullName>
    </submittedName>
</protein>
<dbReference type="AlphaFoldDB" id="A0A1B9I9A9"/>
<reference evidence="3" key="4">
    <citation type="submission" date="2024-02" db="EMBL/GenBank/DDBJ databases">
        <title>Comparative genomics of Cryptococcus and Kwoniella reveals pathogenesis evolution and contrasting modes of karyotype evolution via chromosome fusion or intercentromeric recombination.</title>
        <authorList>
            <person name="Coelho M.A."/>
            <person name="David-Palma M."/>
            <person name="Shea T."/>
            <person name="Bowers K."/>
            <person name="McGinley-Smith S."/>
            <person name="Mohammad A.W."/>
            <person name="Gnirke A."/>
            <person name="Yurkov A.M."/>
            <person name="Nowrousian M."/>
            <person name="Sun S."/>
            <person name="Cuomo C.A."/>
            <person name="Heitman J."/>
        </authorList>
    </citation>
    <scope>NUCLEOTIDE SEQUENCE</scope>
    <source>
        <strain evidence="3">CBS 10737</strain>
    </source>
</reference>
<reference evidence="2" key="1">
    <citation type="submission" date="2013-07" db="EMBL/GenBank/DDBJ databases">
        <title>The Genome Sequence of Cryptococcus pinus CBS10737.</title>
        <authorList>
            <consortium name="The Broad Institute Genome Sequencing Platform"/>
            <person name="Cuomo C."/>
            <person name="Litvintseva A."/>
            <person name="Chen Y."/>
            <person name="Heitman J."/>
            <person name="Sun S."/>
            <person name="Springer D."/>
            <person name="Dromer F."/>
            <person name="Young S.K."/>
            <person name="Zeng Q."/>
            <person name="Gargeya S."/>
            <person name="Fitzgerald M."/>
            <person name="Abouelleil A."/>
            <person name="Alvarado L."/>
            <person name="Berlin A.M."/>
            <person name="Chapman S.B."/>
            <person name="Dewar J."/>
            <person name="Goldberg J."/>
            <person name="Griggs A."/>
            <person name="Gujja S."/>
            <person name="Hansen M."/>
            <person name="Howarth C."/>
            <person name="Imamovic A."/>
            <person name="Larimer J."/>
            <person name="McCowan C."/>
            <person name="Murphy C."/>
            <person name="Pearson M."/>
            <person name="Priest M."/>
            <person name="Roberts A."/>
            <person name="Saif S."/>
            <person name="Shea T."/>
            <person name="Sykes S."/>
            <person name="Wortman J."/>
            <person name="Nusbaum C."/>
            <person name="Birren B."/>
        </authorList>
    </citation>
    <scope>NUCLEOTIDE SEQUENCE [LARGE SCALE GENOMIC DNA]</scope>
    <source>
        <strain evidence="2">CBS 10737</strain>
    </source>
</reference>
<evidence type="ECO:0000313" key="4">
    <source>
        <dbReference type="Proteomes" id="UP000094020"/>
    </source>
</evidence>
<name>A0A1B9I9A9_9TREE</name>